<comment type="caution">
    <text evidence="1">The sequence shown here is derived from an EMBL/GenBank/DDBJ whole genome shotgun (WGS) entry which is preliminary data.</text>
</comment>
<name>A0ACB9UCW9_9CETA</name>
<gene>
    <name evidence="1" type="ORF">MJG53_015985</name>
</gene>
<evidence type="ECO:0000313" key="1">
    <source>
        <dbReference type="EMBL" id="KAI4564973.1"/>
    </source>
</evidence>
<sequence length="559" mass="64714">MRSEIKQRKLGNSEKERNRKETSRPEKINMNLDSIHRLIEETHLFGMQQSGLVRSSCDLAAPAPARGDPRSSCPSPLGPQSPAALSGHAPSWSTSEWDIGAELRLRELEEVKARAAQMEKTMRWWSDCTANWREKWSKVRAERNSAREEGRQLRIKLDMAVKELSALKKKQPLPHPAEATQDRKLPGFPEVARAQRDPLQIGSKTCESIRECLGKREFPTKENANSKEGSLIIDPLKLSEGMKLSLDCPDLFKNGVSENCTVRPGLRLQAINLPLENEVPEISALQGHLDDFQKVLWKEREMRLSLEKEIERLESALSVWKLKYEELKESKAKSLKQFDILHGQHKNEMEEVSGLIREESKSQNSNDRVVYELRAELERLQAENTSEWDKRELLEKEKQGLERENRRLKVQVKEMEELLHRRNRLSENSEGPDFKTSGVEPQEKNKFLNGTIMVPLYGQFQITRNAMELVDLQHAYCKLSRQYQAKTAELTRANNLVDQNEAEVKKLRLQVEELKWGLNQKEDKLDDFLNQIHKLQRSLNEQKETNGNLEVKLRQLQNW</sequence>
<protein>
    <submittedName>
        <fullName evidence="1">Uncharacterized protein</fullName>
    </submittedName>
</protein>
<evidence type="ECO:0000313" key="2">
    <source>
        <dbReference type="Proteomes" id="UP001057279"/>
    </source>
</evidence>
<accession>A0ACB9UCW9</accession>
<dbReference type="Proteomes" id="UP001057279">
    <property type="component" value="Linkage Group LG19"/>
</dbReference>
<organism evidence="1 2">
    <name type="scientific">Ovis ammon polii x Ovis aries</name>
    <dbReference type="NCBI Taxonomy" id="2918886"/>
    <lineage>
        <taxon>Eukaryota</taxon>
        <taxon>Metazoa</taxon>
        <taxon>Chordata</taxon>
        <taxon>Craniata</taxon>
        <taxon>Vertebrata</taxon>
        <taxon>Euteleostomi</taxon>
        <taxon>Mammalia</taxon>
        <taxon>Eutheria</taxon>
        <taxon>Laurasiatheria</taxon>
        <taxon>Artiodactyla</taxon>
        <taxon>Ruminantia</taxon>
        <taxon>Pecora</taxon>
        <taxon>Bovidae</taxon>
        <taxon>Caprinae</taxon>
        <taxon>Ovis</taxon>
    </lineage>
</organism>
<keyword evidence="2" id="KW-1185">Reference proteome</keyword>
<dbReference type="EMBL" id="CM043044">
    <property type="protein sequence ID" value="KAI4564973.1"/>
    <property type="molecule type" value="Genomic_DNA"/>
</dbReference>
<reference evidence="1" key="1">
    <citation type="submission" date="2022-03" db="EMBL/GenBank/DDBJ databases">
        <title>Genomic analyses of argali, domestic sheep and their hybrids provide insights into chromosomal evolution, heterosis and genetic basis of agronomic traits.</title>
        <authorList>
            <person name="Li M."/>
        </authorList>
    </citation>
    <scope>NUCLEOTIDE SEQUENCE</scope>
    <source>
        <strain evidence="1">F1 hybrid</strain>
    </source>
</reference>
<proteinExistence type="predicted"/>